<accession>A0A7S7FQ16</accession>
<proteinExistence type="predicted"/>
<protein>
    <submittedName>
        <fullName evidence="1">Uncharacterized protein</fullName>
    </submittedName>
</protein>
<sequence length="458" mass="52336">MIRRIGAKIRDNSQLQCLSIAFFVVTLQHLFIREYTGDAATAFSHYLDRTTLLATLHWRYTTWTSRIFIESVLLKLSQNMHIKVWIIIDILMWMLLLWSLMKLTRGRHNYLIMSLVLMIPLSLMNGAGWMATSINYFWPAALGTFALVSLYKIYYHEKANIVTGLVTLLGLAFATNFETYGVMYLCILSFFAVAMILKRRVSTLGVLFTASQYLICIANVGLALIAPGNKARVLVETKFRMLDFANLGPFDKLVMGYTHTFSELTDKNFFFFLFTIMLVVIALFLKSKSRRILVAAFIPFSFVLARTIIAPIAKVYLPEFSALFKDAAEQQRIDALNYFNVMYYIPFLLYVVLLISILLVLCNAFKNFNFGIFLTVVFVSGLLTTVAVGFSPSMYVSGPRTFLFLDIILIYIITIMYEKSKPFISQNMYLNFIAKWGLIAFTVFSVINNFIAIGISYS</sequence>
<evidence type="ECO:0000313" key="2">
    <source>
        <dbReference type="Proteomes" id="UP000002067"/>
    </source>
</evidence>
<evidence type="ECO:0000313" key="1">
    <source>
        <dbReference type="EMBL" id="BAI42444.1"/>
    </source>
</evidence>
<dbReference type="KEGG" id="lrh:LGG_01994"/>
<dbReference type="EMBL" id="AP011548">
    <property type="protein sequence ID" value="BAI42444.1"/>
    <property type="molecule type" value="Genomic_DNA"/>
</dbReference>
<gene>
    <name evidence="1" type="ordered locus">LRHM_1917</name>
</gene>
<name>A0A7S7FQ16_LACRG</name>
<dbReference type="Proteomes" id="UP000002067">
    <property type="component" value="Chromosome"/>
</dbReference>
<dbReference type="AlphaFoldDB" id="A0A7S7FQ16"/>
<dbReference type="KEGG" id="lrg:LRHM_1917"/>
<organism evidence="1 2">
    <name type="scientific">Lacticaseibacillus rhamnosus (strain ATCC 53103 / LMG 18243 / GG)</name>
    <name type="common">Lactobacillus rhamnosus</name>
    <dbReference type="NCBI Taxonomy" id="568703"/>
    <lineage>
        <taxon>Bacteria</taxon>
        <taxon>Bacillati</taxon>
        <taxon>Bacillota</taxon>
        <taxon>Bacilli</taxon>
        <taxon>Lactobacillales</taxon>
        <taxon>Lactobacillaceae</taxon>
        <taxon>Lacticaseibacillus</taxon>
    </lineage>
</organism>
<reference evidence="1 2" key="1">
    <citation type="journal article" date="2009" name="J. Bacteriol.">
        <title>Complete genome sequence of the probiotic Lactobacillus rhamnosus ATCC 53103.</title>
        <authorList>
            <person name="Morita H."/>
            <person name="Toh H."/>
            <person name="Oshima K."/>
            <person name="Murakami M."/>
            <person name="Taylor T.D."/>
            <person name="Igimi S."/>
            <person name="Hattori M."/>
        </authorList>
    </citation>
    <scope>NUCLEOTIDE SEQUENCE [LARGE SCALE GENOMIC DNA]</scope>
    <source>
        <strain evidence="2">ATCC 53103 / LMG 18243 / GG [Tokyo]</strain>
    </source>
</reference>
<dbReference type="RefSeq" id="WP_005688282.1">
    <property type="nucleotide sequence ID" value="NC_013198.1"/>
</dbReference>